<feature type="domain" description="CBS" evidence="18">
    <location>
        <begin position="281"/>
        <end position="337"/>
    </location>
</feature>
<dbReference type="PROSITE" id="PS51371">
    <property type="entry name" value="CBS"/>
    <property type="match status" value="1"/>
</dbReference>
<dbReference type="InterPro" id="IPR046342">
    <property type="entry name" value="CBS_dom_sf"/>
</dbReference>
<keyword evidence="4 14" id="KW-0645">Protease</keyword>
<dbReference type="Pfam" id="PF02163">
    <property type="entry name" value="Peptidase_M50"/>
    <property type="match status" value="1"/>
</dbReference>
<evidence type="ECO:0000256" key="14">
    <source>
        <dbReference type="PIRNR" id="PIRNR006404"/>
    </source>
</evidence>
<keyword evidence="6 14" id="KW-0479">Metal-binding</keyword>
<evidence type="ECO:0000256" key="4">
    <source>
        <dbReference type="ARBA" id="ARBA00022670"/>
    </source>
</evidence>
<keyword evidence="13 14" id="KW-0472">Membrane</keyword>
<comment type="similarity">
    <text evidence="2 14">Belongs to the peptidase M50B family.</text>
</comment>
<evidence type="ECO:0000256" key="6">
    <source>
        <dbReference type="ARBA" id="ARBA00022723"/>
    </source>
</evidence>
<feature type="binding site" evidence="16">
    <location>
        <position position="58"/>
    </location>
    <ligand>
        <name>Zn(2+)</name>
        <dbReference type="ChEBI" id="CHEBI:29105"/>
        <note>catalytic</note>
    </ligand>
</feature>
<keyword evidence="8 14" id="KW-0378">Hydrolase</keyword>
<evidence type="ECO:0000256" key="10">
    <source>
        <dbReference type="ARBA" id="ARBA00022989"/>
    </source>
</evidence>
<dbReference type="SMART" id="SM00116">
    <property type="entry name" value="CBS"/>
    <property type="match status" value="2"/>
</dbReference>
<evidence type="ECO:0000256" key="8">
    <source>
        <dbReference type="ARBA" id="ARBA00022801"/>
    </source>
</evidence>
<keyword evidence="3 14" id="KW-1003">Cell membrane</keyword>
<evidence type="ECO:0000256" key="1">
    <source>
        <dbReference type="ARBA" id="ARBA00004651"/>
    </source>
</evidence>
<feature type="transmembrane region" description="Helical" evidence="14">
    <location>
        <begin position="219"/>
        <end position="240"/>
    </location>
</feature>
<dbReference type="InterPro" id="IPR000644">
    <property type="entry name" value="CBS_dom"/>
</dbReference>
<dbReference type="GO" id="GO:0046872">
    <property type="term" value="F:metal ion binding"/>
    <property type="evidence" value="ECO:0007669"/>
    <property type="project" value="UniProtKB-UniRule"/>
</dbReference>
<evidence type="ECO:0000259" key="18">
    <source>
        <dbReference type="PROSITE" id="PS51371"/>
    </source>
</evidence>
<accession>A0A517P0Q5</accession>
<keyword evidence="7" id="KW-0677">Repeat</keyword>
<feature type="binding site" evidence="16">
    <location>
        <position position="201"/>
    </location>
    <ligand>
        <name>Zn(2+)</name>
        <dbReference type="ChEBI" id="CHEBI:29105"/>
        <note>catalytic</note>
    </ligand>
</feature>
<feature type="transmembrane region" description="Helical" evidence="14">
    <location>
        <begin position="37"/>
        <end position="58"/>
    </location>
</feature>
<feature type="transmembrane region" description="Helical" evidence="14">
    <location>
        <begin position="12"/>
        <end position="31"/>
    </location>
</feature>
<dbReference type="InterPro" id="IPR016483">
    <property type="entry name" value="UCP006404_Pept_M50_CBS"/>
</dbReference>
<sequence>MLKQRLSLGKYFGIGLYVHWTFGLLLAFVAFQSWEGGLAEVAFSIVIVLSVFLCVTLHEYGHSLAARRFGIGTVDITLLPIGGVARLERMPRVPWKELVVAVAGPAVNVVIASVLLVVLLTMLGSEMFAGLMVDTGAAMVGSESVVAESEAVTTPAMAEAAAEMEDASLFGPIGILSYVYTLALINVALVIFNMIPAFPMDGGRVLRSVLAMMMSYAKATYIASRIGLVCAAIMAVMWFAGDQQSPVPVLIAMFIAYAGMSEAKQVEVTEAVRGLVARDVMIQNPPSVSMDTPLATISQTWQSSSVAAMPVVSLAGTVVGILRLSTVSSSIQNGVDPATTAGQMADHDATIVRQHDSLEDVLPTLARNERQLAVVDASGQLVGLLDLDSLRIRAALG</sequence>
<evidence type="ECO:0000256" key="11">
    <source>
        <dbReference type="ARBA" id="ARBA00023049"/>
    </source>
</evidence>
<dbReference type="PIRSF" id="PIRSF006404">
    <property type="entry name" value="UCP006404_Pept_M50_CBS"/>
    <property type="match status" value="1"/>
</dbReference>
<evidence type="ECO:0000256" key="7">
    <source>
        <dbReference type="ARBA" id="ARBA00022737"/>
    </source>
</evidence>
<evidence type="ECO:0000256" key="9">
    <source>
        <dbReference type="ARBA" id="ARBA00022833"/>
    </source>
</evidence>
<organism evidence="19 20">
    <name type="scientific">Stieleria marina</name>
    <dbReference type="NCBI Taxonomy" id="1930275"/>
    <lineage>
        <taxon>Bacteria</taxon>
        <taxon>Pseudomonadati</taxon>
        <taxon>Planctomycetota</taxon>
        <taxon>Planctomycetia</taxon>
        <taxon>Pirellulales</taxon>
        <taxon>Pirellulaceae</taxon>
        <taxon>Stieleria</taxon>
    </lineage>
</organism>
<evidence type="ECO:0000256" key="5">
    <source>
        <dbReference type="ARBA" id="ARBA00022692"/>
    </source>
</evidence>
<feature type="binding site" evidence="16">
    <location>
        <position position="62"/>
    </location>
    <ligand>
        <name>Zn(2+)</name>
        <dbReference type="ChEBI" id="CHEBI:29105"/>
        <note>catalytic</note>
    </ligand>
</feature>
<feature type="transmembrane region" description="Helical" evidence="14">
    <location>
        <begin position="98"/>
        <end position="123"/>
    </location>
</feature>
<evidence type="ECO:0000256" key="15">
    <source>
        <dbReference type="PIRSR" id="PIRSR006404-1"/>
    </source>
</evidence>
<evidence type="ECO:0000256" key="16">
    <source>
        <dbReference type="PIRSR" id="PIRSR006404-2"/>
    </source>
</evidence>
<reference evidence="19 20" key="1">
    <citation type="submission" date="2019-02" db="EMBL/GenBank/DDBJ databases">
        <title>Deep-cultivation of Planctomycetes and their phenomic and genomic characterization uncovers novel biology.</title>
        <authorList>
            <person name="Wiegand S."/>
            <person name="Jogler M."/>
            <person name="Boedeker C."/>
            <person name="Pinto D."/>
            <person name="Vollmers J."/>
            <person name="Rivas-Marin E."/>
            <person name="Kohn T."/>
            <person name="Peeters S.H."/>
            <person name="Heuer A."/>
            <person name="Rast P."/>
            <person name="Oberbeckmann S."/>
            <person name="Bunk B."/>
            <person name="Jeske O."/>
            <person name="Meyerdierks A."/>
            <person name="Storesund J.E."/>
            <person name="Kallscheuer N."/>
            <person name="Luecker S."/>
            <person name="Lage O.M."/>
            <person name="Pohl T."/>
            <person name="Merkel B.J."/>
            <person name="Hornburger P."/>
            <person name="Mueller R.-W."/>
            <person name="Bruemmer F."/>
            <person name="Labrenz M."/>
            <person name="Spormann A.M."/>
            <person name="Op den Camp H."/>
            <person name="Overmann J."/>
            <person name="Amann R."/>
            <person name="Jetten M.S.M."/>
            <person name="Mascher T."/>
            <person name="Medema M.H."/>
            <person name="Devos D.P."/>
            <person name="Kaster A.-K."/>
            <person name="Ovreas L."/>
            <person name="Rohde M."/>
            <person name="Galperin M.Y."/>
            <person name="Jogler C."/>
        </authorList>
    </citation>
    <scope>NUCLEOTIDE SEQUENCE [LARGE SCALE GENOMIC DNA]</scope>
    <source>
        <strain evidence="19 20">K23_9</strain>
    </source>
</reference>
<proteinExistence type="inferred from homology"/>
<dbReference type="InterPro" id="IPR008915">
    <property type="entry name" value="Peptidase_M50"/>
</dbReference>
<comment type="cofactor">
    <cofactor evidence="14 16">
        <name>Zn(2+)</name>
        <dbReference type="ChEBI" id="CHEBI:29105"/>
    </cofactor>
    <text evidence="14 16">Binds 1 zinc ion per subunit.</text>
</comment>
<dbReference type="GO" id="GO:0006508">
    <property type="term" value="P:proteolysis"/>
    <property type="evidence" value="ECO:0007669"/>
    <property type="project" value="UniProtKB-KW"/>
</dbReference>
<feature type="transmembrane region" description="Helical" evidence="14">
    <location>
        <begin position="175"/>
        <end position="198"/>
    </location>
</feature>
<dbReference type="Gene3D" id="3.10.580.10">
    <property type="entry name" value="CBS-domain"/>
    <property type="match status" value="1"/>
</dbReference>
<dbReference type="SUPFAM" id="SSF54631">
    <property type="entry name" value="CBS-domain pair"/>
    <property type="match status" value="1"/>
</dbReference>
<evidence type="ECO:0000256" key="12">
    <source>
        <dbReference type="ARBA" id="ARBA00023122"/>
    </source>
</evidence>
<keyword evidence="20" id="KW-1185">Reference proteome</keyword>
<evidence type="ECO:0000256" key="2">
    <source>
        <dbReference type="ARBA" id="ARBA00007931"/>
    </source>
</evidence>
<dbReference type="PANTHER" id="PTHR39188:SF3">
    <property type="entry name" value="STAGE IV SPORULATION PROTEIN FB"/>
    <property type="match status" value="1"/>
</dbReference>
<dbReference type="RefSeq" id="WP_145420767.1">
    <property type="nucleotide sequence ID" value="NZ_CP036526.1"/>
</dbReference>
<dbReference type="GO" id="GO:0005886">
    <property type="term" value="C:plasma membrane"/>
    <property type="evidence" value="ECO:0007669"/>
    <property type="project" value="UniProtKB-SubCell"/>
</dbReference>
<dbReference type="GO" id="GO:0008237">
    <property type="term" value="F:metallopeptidase activity"/>
    <property type="evidence" value="ECO:0007669"/>
    <property type="project" value="UniProtKB-UniRule"/>
</dbReference>
<comment type="subcellular location">
    <subcellularLocation>
        <location evidence="1 14">Cell membrane</location>
        <topology evidence="1 14">Multi-pass membrane protein</topology>
    </subcellularLocation>
</comment>
<evidence type="ECO:0000313" key="19">
    <source>
        <dbReference type="EMBL" id="QDT12953.1"/>
    </source>
</evidence>
<dbReference type="AlphaFoldDB" id="A0A517P0Q5"/>
<dbReference type="Proteomes" id="UP000319817">
    <property type="component" value="Chromosome"/>
</dbReference>
<dbReference type="OrthoDB" id="9800627at2"/>
<keyword evidence="5 14" id="KW-0812">Transmembrane</keyword>
<evidence type="ECO:0000313" key="20">
    <source>
        <dbReference type="Proteomes" id="UP000319817"/>
    </source>
</evidence>
<protein>
    <recommendedName>
        <fullName evidence="14">Zinc metalloprotease</fullName>
    </recommendedName>
</protein>
<dbReference type="EMBL" id="CP036526">
    <property type="protein sequence ID" value="QDT12953.1"/>
    <property type="molecule type" value="Genomic_DNA"/>
</dbReference>
<keyword evidence="10 14" id="KW-1133">Transmembrane helix</keyword>
<keyword evidence="12 17" id="KW-0129">CBS domain</keyword>
<dbReference type="PANTHER" id="PTHR39188">
    <property type="entry name" value="MEMBRANE-ASSOCIATED ZINC METALLOPROTEASE M50B"/>
    <property type="match status" value="1"/>
</dbReference>
<evidence type="ECO:0000256" key="13">
    <source>
        <dbReference type="ARBA" id="ARBA00023136"/>
    </source>
</evidence>
<name>A0A517P0Q5_9BACT</name>
<dbReference type="Pfam" id="PF00571">
    <property type="entry name" value="CBS"/>
    <property type="match status" value="2"/>
</dbReference>
<keyword evidence="9 14" id="KW-0862">Zinc</keyword>
<evidence type="ECO:0000256" key="17">
    <source>
        <dbReference type="PROSITE-ProRule" id="PRU00703"/>
    </source>
</evidence>
<gene>
    <name evidence="19" type="primary">rip3</name>
    <name evidence="19" type="ORF">K239x_49680</name>
</gene>
<evidence type="ECO:0000256" key="3">
    <source>
        <dbReference type="ARBA" id="ARBA00022475"/>
    </source>
</evidence>
<feature type="active site" evidence="15">
    <location>
        <position position="59"/>
    </location>
</feature>
<keyword evidence="11 14" id="KW-0482">Metalloprotease</keyword>